<keyword evidence="2" id="KW-1133">Transmembrane helix</keyword>
<proteinExistence type="predicted"/>
<reference evidence="3" key="1">
    <citation type="journal article" date="2023" name="bioRxiv">
        <title>Improved chromosome-level genome assembly for marigold (Tagetes erecta).</title>
        <authorList>
            <person name="Jiang F."/>
            <person name="Yuan L."/>
            <person name="Wang S."/>
            <person name="Wang H."/>
            <person name="Xu D."/>
            <person name="Wang A."/>
            <person name="Fan W."/>
        </authorList>
    </citation>
    <scope>NUCLEOTIDE SEQUENCE</scope>
    <source>
        <strain evidence="3">WSJ</strain>
        <tissue evidence="3">Leaf</tissue>
    </source>
</reference>
<protein>
    <submittedName>
        <fullName evidence="3">Uncharacterized protein</fullName>
    </submittedName>
</protein>
<sequence>MEKGCFGSGVTTSDRAKIGGKTKREKAMVSLKKVLATVLTIVFWGEIGAEGLTRVSAHYLFIYLFLLLVFILIYRIRIIRGKKDSLMLLFILFLISFLGAWLKSYFILFTFSFLLFFGGSPGNGAERGLSLPSASSGPLGPEDDSFAVDVLMESWSTSMESGESNATVNQPEPRRVPPAAHVAPRGDEAGPSNQPPQGQGVPYPYHPEEVIGGDSESENLVVGPSQQVPLSGSSTYSSFDERVLLEPMPDSSSPSVDEAINAGAPNPPAEAPHGPPPYDPNTDPLRVETKKAEMTLFVKDQLVHFTERGWKPWQLSRTHDHYMEVSSNIVKSLELDSVSEYEEFLLAFRKDPKLLESLFTK</sequence>
<dbReference type="Proteomes" id="UP001229421">
    <property type="component" value="Unassembled WGS sequence"/>
</dbReference>
<dbReference type="EMBL" id="JAUHHV010000021">
    <property type="protein sequence ID" value="KAK1405909.1"/>
    <property type="molecule type" value="Genomic_DNA"/>
</dbReference>
<feature type="transmembrane region" description="Helical" evidence="2">
    <location>
        <begin position="27"/>
        <end position="45"/>
    </location>
</feature>
<dbReference type="InterPro" id="IPR052694">
    <property type="entry name" value="Mt_uS3-like"/>
</dbReference>
<keyword evidence="4" id="KW-1185">Reference proteome</keyword>
<dbReference type="PANTHER" id="PTHR35289:SF1">
    <property type="entry name" value="ATP SYNTHASE 9 MITOCHONDRIAL-RELATED"/>
    <property type="match status" value="1"/>
</dbReference>
<name>A0AAD8JK80_TARER</name>
<comment type="caution">
    <text evidence="3">The sequence shown here is derived from an EMBL/GenBank/DDBJ whole genome shotgun (WGS) entry which is preliminary data.</text>
</comment>
<organism evidence="3 4">
    <name type="scientific">Tagetes erecta</name>
    <name type="common">African marigold</name>
    <dbReference type="NCBI Taxonomy" id="13708"/>
    <lineage>
        <taxon>Eukaryota</taxon>
        <taxon>Viridiplantae</taxon>
        <taxon>Streptophyta</taxon>
        <taxon>Embryophyta</taxon>
        <taxon>Tracheophyta</taxon>
        <taxon>Spermatophyta</taxon>
        <taxon>Magnoliopsida</taxon>
        <taxon>eudicotyledons</taxon>
        <taxon>Gunneridae</taxon>
        <taxon>Pentapetalae</taxon>
        <taxon>asterids</taxon>
        <taxon>campanulids</taxon>
        <taxon>Asterales</taxon>
        <taxon>Asteraceae</taxon>
        <taxon>Asteroideae</taxon>
        <taxon>Heliantheae alliance</taxon>
        <taxon>Tageteae</taxon>
        <taxon>Tagetes</taxon>
    </lineage>
</organism>
<accession>A0AAD8JK80</accession>
<feature type="compositionally biased region" description="Pro residues" evidence="1">
    <location>
        <begin position="265"/>
        <end position="279"/>
    </location>
</feature>
<feature type="region of interest" description="Disordered" evidence="1">
    <location>
        <begin position="157"/>
        <end position="279"/>
    </location>
</feature>
<evidence type="ECO:0000256" key="2">
    <source>
        <dbReference type="SAM" id="Phobius"/>
    </source>
</evidence>
<dbReference type="AlphaFoldDB" id="A0AAD8JK80"/>
<keyword evidence="2" id="KW-0472">Membrane</keyword>
<feature type="compositionally biased region" description="Polar residues" evidence="1">
    <location>
        <begin position="224"/>
        <end position="238"/>
    </location>
</feature>
<feature type="transmembrane region" description="Helical" evidence="2">
    <location>
        <begin position="57"/>
        <end position="74"/>
    </location>
</feature>
<keyword evidence="2" id="KW-0812">Transmembrane</keyword>
<feature type="compositionally biased region" description="Polar residues" evidence="1">
    <location>
        <begin position="157"/>
        <end position="170"/>
    </location>
</feature>
<dbReference type="PANTHER" id="PTHR35289">
    <property type="entry name" value="TRANSMEMBRANE PROTEIN"/>
    <property type="match status" value="1"/>
</dbReference>
<evidence type="ECO:0000256" key="1">
    <source>
        <dbReference type="SAM" id="MobiDB-lite"/>
    </source>
</evidence>
<gene>
    <name evidence="3" type="ORF">QVD17_42423</name>
</gene>
<feature type="transmembrane region" description="Helical" evidence="2">
    <location>
        <begin position="86"/>
        <end position="117"/>
    </location>
</feature>
<evidence type="ECO:0000313" key="3">
    <source>
        <dbReference type="EMBL" id="KAK1405909.1"/>
    </source>
</evidence>
<evidence type="ECO:0000313" key="4">
    <source>
        <dbReference type="Proteomes" id="UP001229421"/>
    </source>
</evidence>